<evidence type="ECO:0000313" key="2">
    <source>
        <dbReference type="EMBL" id="GFP37710.1"/>
    </source>
</evidence>
<keyword evidence="1" id="KW-0472">Membrane</keyword>
<proteinExistence type="predicted"/>
<dbReference type="EMBL" id="BLSC01000142">
    <property type="protein sequence ID" value="GFP37710.1"/>
    <property type="molecule type" value="Genomic_DNA"/>
</dbReference>
<name>A0A6V8PZQ1_9ACTN</name>
<accession>A0A6V8PZQ1</accession>
<evidence type="ECO:0000313" key="3">
    <source>
        <dbReference type="Proteomes" id="UP000561271"/>
    </source>
</evidence>
<protein>
    <submittedName>
        <fullName evidence="2">Uncharacterized protein</fullName>
    </submittedName>
</protein>
<dbReference type="Proteomes" id="UP000561271">
    <property type="component" value="Unassembled WGS sequence"/>
</dbReference>
<comment type="caution">
    <text evidence="2">The sequence shown here is derived from an EMBL/GenBank/DDBJ whole genome shotgun (WGS) entry which is preliminary data.</text>
</comment>
<gene>
    <name evidence="2" type="ORF">HKBW3S44_01387</name>
</gene>
<keyword evidence="1" id="KW-0812">Transmembrane</keyword>
<sequence>MDAMGLCAAVGGLFSMLFWVFVIGIVVLFVL</sequence>
<evidence type="ECO:0000256" key="1">
    <source>
        <dbReference type="SAM" id="Phobius"/>
    </source>
</evidence>
<organism evidence="2 3">
    <name type="scientific">Candidatus Hakubella thermalkaliphila</name>
    <dbReference type="NCBI Taxonomy" id="2754717"/>
    <lineage>
        <taxon>Bacteria</taxon>
        <taxon>Bacillati</taxon>
        <taxon>Actinomycetota</taxon>
        <taxon>Actinomycetota incertae sedis</taxon>
        <taxon>Candidatus Hakubellales</taxon>
        <taxon>Candidatus Hakubellaceae</taxon>
        <taxon>Candidatus Hakubella</taxon>
    </lineage>
</organism>
<keyword evidence="1" id="KW-1133">Transmembrane helix</keyword>
<reference evidence="2 3" key="1">
    <citation type="journal article" date="2020" name="Front. Microbiol.">
        <title>Single-cell genomics of novel Actinobacteria with the Wood-Ljungdahl pathway discovered in a serpentinizing system.</title>
        <authorList>
            <person name="Merino N."/>
            <person name="Kawai M."/>
            <person name="Boyd E.S."/>
            <person name="Colman D.R."/>
            <person name="McGlynn S.E."/>
            <person name="Nealson K.H."/>
            <person name="Kurokawa K."/>
            <person name="Hongoh Y."/>
        </authorList>
    </citation>
    <scope>NUCLEOTIDE SEQUENCE [LARGE SCALE GENOMIC DNA]</scope>
    <source>
        <strain evidence="2 3">S44</strain>
    </source>
</reference>
<feature type="transmembrane region" description="Helical" evidence="1">
    <location>
        <begin position="7"/>
        <end position="30"/>
    </location>
</feature>
<dbReference type="AlphaFoldDB" id="A0A6V8PZQ1"/>